<gene>
    <name evidence="3" type="ORF">PHET_09561</name>
</gene>
<sequence>MIWITNVLLSLVRRSYSRIPLPLPIQSARIYLVQFIRLLFRLRLPFLASWCVDLIVKLCLDPCPQIARSALHLLEETCWDTVNVQAITRHILTDPNPPPSTSPTSNPASTYLTPFGLRLLDPSTGPVVTPRFGLFSGSKSSPASQPSAAVKDGPNSALSDSGFLQTPLEWMLDMARRRYNLAYAAEIDNRLSRLFVGHTPGRDQMTTNKCIDDTLSRRFPWFSSNGIACHRESVDNSQSLITAGYSEGDVDGESDTSTEVDQNRPSNRESSPHYQRDRVNAHSVYYDTLRCLPLPKHLYGCLAEHPAGLDLLIERGDLQTVLDVLNASSSVYLPSSTSPSPDAPNILATKAALWALAHVGSATSGQLWFTRQQPGLIDLFQRFATEATSTGLRATAWLCLNLLACKPGMEQILAHPQKDTSVSRTSWVVGRSSTGLTNPVSVTPMHAASNVVFDYENTHANKPIFSVSPLMEIGANGIPNGEVRESASSSDPLVMSVNDKREQNGSLLARAIGNHNSLSLRTTKRWFPRRLSPRVKHSTTTASDSFESSNSRRNSSKSSELRYASLTSHSDRAVVRGDNKNGLEEFPNWNLPEVPGLQCDRQRQLLPNPQHHASGFQEIPAVARNSATWTHRDLLPHRRSVWELHPTGSNPNPIDNRPVHESNAICSTTVCLPLDVRVLGRSVLRVHTVDEFGSSTDSSSPGSKSLFIPYGMPTARRSLLSFVHVASSAQSVLMHAQEIQRQLDQDIGQFDLSTTNPTSKSECSTSVTTVNIKTPTKRTSNGSVSNRFNGVSLTDEQICSNTSDATLTSCVEHNTYNPCIIRYKNDRPPLSNSISNRTRVWCPNKPATEGCLSRSCRLSSLCRLSAVSCTPQETPDDKRAWSSQLFCIVTGLLANVFSTAHEQALHHLIQTAQRSQPERNDVCPSSLDKPLFDACVYTRVARLLATYTFPLEARVKIQSALLGLEIHELFTDARNAVSELEKAVRSHPGLVDVEQSISSNSAIPLQRPQNFHTSS</sequence>
<keyword evidence="4" id="KW-1185">Reference proteome</keyword>
<reference evidence="3" key="1">
    <citation type="submission" date="2019-05" db="EMBL/GenBank/DDBJ databases">
        <title>Annotation for the trematode Paragonimus heterotremus.</title>
        <authorList>
            <person name="Choi Y.-J."/>
        </authorList>
    </citation>
    <scope>NUCLEOTIDE SEQUENCE</scope>
    <source>
        <strain evidence="3">LC</strain>
    </source>
</reference>
<feature type="region of interest" description="Disordered" evidence="1">
    <location>
        <begin position="244"/>
        <end position="277"/>
    </location>
</feature>
<evidence type="ECO:0000313" key="3">
    <source>
        <dbReference type="EMBL" id="KAF5397177.1"/>
    </source>
</evidence>
<proteinExistence type="predicted"/>
<accession>A0A8J4WU71</accession>
<dbReference type="Pfam" id="PF14668">
    <property type="entry name" value="RICTOR_V"/>
    <property type="match status" value="1"/>
</dbReference>
<dbReference type="SMART" id="SM01310">
    <property type="entry name" value="RICTOR_V"/>
    <property type="match status" value="1"/>
</dbReference>
<dbReference type="AlphaFoldDB" id="A0A8J4WU71"/>
<dbReference type="PANTHER" id="PTHR13298:SF11">
    <property type="entry name" value="RAPAMYCIN-INSENSITIVE COMPANION OF MTOR"/>
    <property type="match status" value="1"/>
</dbReference>
<dbReference type="PANTHER" id="PTHR13298">
    <property type="entry name" value="CYTOSOLIC REGULATOR PIANISSIMO"/>
    <property type="match status" value="1"/>
</dbReference>
<feature type="domain" description="Rapamycin-insensitive companion of mTOR" evidence="2">
    <location>
        <begin position="346"/>
        <end position="429"/>
    </location>
</feature>
<feature type="compositionally biased region" description="Low complexity" evidence="1">
    <location>
        <begin position="543"/>
        <end position="558"/>
    </location>
</feature>
<dbReference type="GO" id="GO:0038203">
    <property type="term" value="P:TORC2 signaling"/>
    <property type="evidence" value="ECO:0007669"/>
    <property type="project" value="TreeGrafter"/>
</dbReference>
<protein>
    <recommendedName>
        <fullName evidence="2">Rapamycin-insensitive companion of mTOR domain-containing protein</fullName>
    </recommendedName>
</protein>
<feature type="region of interest" description="Disordered" evidence="1">
    <location>
        <begin position="530"/>
        <end position="564"/>
    </location>
</feature>
<dbReference type="OrthoDB" id="6263185at2759"/>
<evidence type="ECO:0000313" key="4">
    <source>
        <dbReference type="Proteomes" id="UP000748531"/>
    </source>
</evidence>
<dbReference type="InterPro" id="IPR028268">
    <property type="entry name" value="Pianissimo_fam"/>
</dbReference>
<feature type="region of interest" description="Disordered" evidence="1">
    <location>
        <begin position="137"/>
        <end position="158"/>
    </location>
</feature>
<name>A0A8J4WU71_9TREM</name>
<dbReference type="InterPro" id="IPR016024">
    <property type="entry name" value="ARM-type_fold"/>
</dbReference>
<dbReference type="InterPro" id="IPR029452">
    <property type="entry name" value="RICTOR_V"/>
</dbReference>
<dbReference type="Proteomes" id="UP000748531">
    <property type="component" value="Unassembled WGS sequence"/>
</dbReference>
<organism evidence="3 4">
    <name type="scientific">Paragonimus heterotremus</name>
    <dbReference type="NCBI Taxonomy" id="100268"/>
    <lineage>
        <taxon>Eukaryota</taxon>
        <taxon>Metazoa</taxon>
        <taxon>Spiralia</taxon>
        <taxon>Lophotrochozoa</taxon>
        <taxon>Platyhelminthes</taxon>
        <taxon>Trematoda</taxon>
        <taxon>Digenea</taxon>
        <taxon>Plagiorchiida</taxon>
        <taxon>Troglotremata</taxon>
        <taxon>Troglotrematidae</taxon>
        <taxon>Paragonimus</taxon>
    </lineage>
</organism>
<comment type="caution">
    <text evidence="3">The sequence shown here is derived from an EMBL/GenBank/DDBJ whole genome shotgun (WGS) entry which is preliminary data.</text>
</comment>
<dbReference type="SUPFAM" id="SSF48371">
    <property type="entry name" value="ARM repeat"/>
    <property type="match status" value="1"/>
</dbReference>
<evidence type="ECO:0000259" key="2">
    <source>
        <dbReference type="SMART" id="SM01310"/>
    </source>
</evidence>
<dbReference type="EMBL" id="LUCH01006665">
    <property type="protein sequence ID" value="KAF5397177.1"/>
    <property type="molecule type" value="Genomic_DNA"/>
</dbReference>
<dbReference type="GO" id="GO:0031932">
    <property type="term" value="C:TORC2 complex"/>
    <property type="evidence" value="ECO:0007669"/>
    <property type="project" value="InterPro"/>
</dbReference>
<feature type="compositionally biased region" description="Low complexity" evidence="1">
    <location>
        <begin position="137"/>
        <end position="149"/>
    </location>
</feature>
<evidence type="ECO:0000256" key="1">
    <source>
        <dbReference type="SAM" id="MobiDB-lite"/>
    </source>
</evidence>
<feature type="compositionally biased region" description="Acidic residues" evidence="1">
    <location>
        <begin position="248"/>
        <end position="258"/>
    </location>
</feature>
<feature type="compositionally biased region" description="Basic and acidic residues" evidence="1">
    <location>
        <begin position="266"/>
        <end position="277"/>
    </location>
</feature>